<evidence type="ECO:0000256" key="4">
    <source>
        <dbReference type="ARBA" id="ARBA00022741"/>
    </source>
</evidence>
<evidence type="ECO:0000313" key="10">
    <source>
        <dbReference type="EMBL" id="KAI5396068.1"/>
    </source>
</evidence>
<keyword evidence="4" id="KW-0547">Nucleotide-binding</keyword>
<dbReference type="GO" id="GO:0004674">
    <property type="term" value="F:protein serine/threonine kinase activity"/>
    <property type="evidence" value="ECO:0007669"/>
    <property type="project" value="UniProtKB-KW"/>
</dbReference>
<comment type="caution">
    <text evidence="10">The sequence shown here is derived from an EMBL/GenBank/DDBJ whole genome shotgun (WGS) entry which is preliminary data.</text>
</comment>
<evidence type="ECO:0000256" key="8">
    <source>
        <dbReference type="ARBA" id="ARBA00048679"/>
    </source>
</evidence>
<dbReference type="GO" id="GO:0005524">
    <property type="term" value="F:ATP binding"/>
    <property type="evidence" value="ECO:0007669"/>
    <property type="project" value="UniProtKB-KW"/>
</dbReference>
<protein>
    <recommendedName>
        <fullName evidence="1">non-specific serine/threonine protein kinase</fullName>
        <ecNumber evidence="1">2.7.11.1</ecNumber>
    </recommendedName>
</protein>
<keyword evidence="11" id="KW-1185">Reference proteome</keyword>
<evidence type="ECO:0000313" key="11">
    <source>
        <dbReference type="Proteomes" id="UP001058974"/>
    </source>
</evidence>
<dbReference type="AlphaFoldDB" id="A0A9D5A698"/>
<dbReference type="InterPro" id="IPR000719">
    <property type="entry name" value="Prot_kinase_dom"/>
</dbReference>
<evidence type="ECO:0000256" key="2">
    <source>
        <dbReference type="ARBA" id="ARBA00022527"/>
    </source>
</evidence>
<evidence type="ECO:0000256" key="7">
    <source>
        <dbReference type="ARBA" id="ARBA00047899"/>
    </source>
</evidence>
<keyword evidence="2" id="KW-0723">Serine/threonine-protein kinase</keyword>
<dbReference type="Proteomes" id="UP001058974">
    <property type="component" value="Chromosome 6"/>
</dbReference>
<accession>A0A9D5A698</accession>
<dbReference type="EMBL" id="JAMSHJ010000006">
    <property type="protein sequence ID" value="KAI5396068.1"/>
    <property type="molecule type" value="Genomic_DNA"/>
</dbReference>
<evidence type="ECO:0000256" key="5">
    <source>
        <dbReference type="ARBA" id="ARBA00022777"/>
    </source>
</evidence>
<dbReference type="PROSITE" id="PS50011">
    <property type="entry name" value="PROTEIN_KINASE_DOM"/>
    <property type="match status" value="1"/>
</dbReference>
<feature type="domain" description="Protein kinase" evidence="9">
    <location>
        <begin position="1"/>
        <end position="105"/>
    </location>
</feature>
<sequence length="105" mass="11824">MRATPRLDSLGSTFVLREFKLLKLYASFLKGGTNLLVFEYMPNGAKRICYSHHDCSPYVIHSSILLDEDYEAEIAEFGVARFAEKSQMGYSIFAGTHAYIAPGMF</sequence>
<proteinExistence type="predicted"/>
<dbReference type="Gramene" id="Psat06G0231200-T1">
    <property type="protein sequence ID" value="KAI5396068.1"/>
    <property type="gene ID" value="KIW84_062312"/>
</dbReference>
<gene>
    <name evidence="10" type="ORF">KIW84_062312</name>
</gene>
<dbReference type="PANTHER" id="PTHR48005">
    <property type="entry name" value="LEUCINE RICH REPEAT KINASE 2"/>
    <property type="match status" value="1"/>
</dbReference>
<reference evidence="10 11" key="1">
    <citation type="journal article" date="2022" name="Nat. Genet.">
        <title>Improved pea reference genome and pan-genome highlight genomic features and evolutionary characteristics.</title>
        <authorList>
            <person name="Yang T."/>
            <person name="Liu R."/>
            <person name="Luo Y."/>
            <person name="Hu S."/>
            <person name="Wang D."/>
            <person name="Wang C."/>
            <person name="Pandey M.K."/>
            <person name="Ge S."/>
            <person name="Xu Q."/>
            <person name="Li N."/>
            <person name="Li G."/>
            <person name="Huang Y."/>
            <person name="Saxena R.K."/>
            <person name="Ji Y."/>
            <person name="Li M."/>
            <person name="Yan X."/>
            <person name="He Y."/>
            <person name="Liu Y."/>
            <person name="Wang X."/>
            <person name="Xiang C."/>
            <person name="Varshney R.K."/>
            <person name="Ding H."/>
            <person name="Gao S."/>
            <person name="Zong X."/>
        </authorList>
    </citation>
    <scope>NUCLEOTIDE SEQUENCE [LARGE SCALE GENOMIC DNA]</scope>
    <source>
        <strain evidence="10 11">cv. Zhongwan 6</strain>
    </source>
</reference>
<dbReference type="SUPFAM" id="SSF56112">
    <property type="entry name" value="Protein kinase-like (PK-like)"/>
    <property type="match status" value="1"/>
</dbReference>
<dbReference type="InterPro" id="IPR011009">
    <property type="entry name" value="Kinase-like_dom_sf"/>
</dbReference>
<dbReference type="PANTHER" id="PTHR48005:SF13">
    <property type="entry name" value="SERINE_THREONINE-PROTEIN KINASE DDB_G0278509-RELATED"/>
    <property type="match status" value="1"/>
</dbReference>
<dbReference type="Gene3D" id="1.10.510.10">
    <property type="entry name" value="Transferase(Phosphotransferase) domain 1"/>
    <property type="match status" value="1"/>
</dbReference>
<dbReference type="EC" id="2.7.11.1" evidence="1"/>
<evidence type="ECO:0000256" key="6">
    <source>
        <dbReference type="ARBA" id="ARBA00022840"/>
    </source>
</evidence>
<evidence type="ECO:0000256" key="1">
    <source>
        <dbReference type="ARBA" id="ARBA00012513"/>
    </source>
</evidence>
<evidence type="ECO:0000259" key="9">
    <source>
        <dbReference type="PROSITE" id="PS50011"/>
    </source>
</evidence>
<evidence type="ECO:0000256" key="3">
    <source>
        <dbReference type="ARBA" id="ARBA00022679"/>
    </source>
</evidence>
<keyword evidence="6" id="KW-0067">ATP-binding</keyword>
<dbReference type="InterPro" id="IPR051420">
    <property type="entry name" value="Ser_Thr_Kinases_DiverseReg"/>
</dbReference>
<keyword evidence="3" id="KW-0808">Transferase</keyword>
<name>A0A9D5A698_PEA</name>
<comment type="catalytic activity">
    <reaction evidence="8">
        <text>L-seryl-[protein] + ATP = O-phospho-L-seryl-[protein] + ADP + H(+)</text>
        <dbReference type="Rhea" id="RHEA:17989"/>
        <dbReference type="Rhea" id="RHEA-COMP:9863"/>
        <dbReference type="Rhea" id="RHEA-COMP:11604"/>
        <dbReference type="ChEBI" id="CHEBI:15378"/>
        <dbReference type="ChEBI" id="CHEBI:29999"/>
        <dbReference type="ChEBI" id="CHEBI:30616"/>
        <dbReference type="ChEBI" id="CHEBI:83421"/>
        <dbReference type="ChEBI" id="CHEBI:456216"/>
        <dbReference type="EC" id="2.7.11.1"/>
    </reaction>
</comment>
<keyword evidence="5" id="KW-0418">Kinase</keyword>
<comment type="catalytic activity">
    <reaction evidence="7">
        <text>L-threonyl-[protein] + ATP = O-phospho-L-threonyl-[protein] + ADP + H(+)</text>
        <dbReference type="Rhea" id="RHEA:46608"/>
        <dbReference type="Rhea" id="RHEA-COMP:11060"/>
        <dbReference type="Rhea" id="RHEA-COMP:11605"/>
        <dbReference type="ChEBI" id="CHEBI:15378"/>
        <dbReference type="ChEBI" id="CHEBI:30013"/>
        <dbReference type="ChEBI" id="CHEBI:30616"/>
        <dbReference type="ChEBI" id="CHEBI:61977"/>
        <dbReference type="ChEBI" id="CHEBI:456216"/>
        <dbReference type="EC" id="2.7.11.1"/>
    </reaction>
</comment>
<organism evidence="10 11">
    <name type="scientific">Pisum sativum</name>
    <name type="common">Garden pea</name>
    <name type="synonym">Lathyrus oleraceus</name>
    <dbReference type="NCBI Taxonomy" id="3888"/>
    <lineage>
        <taxon>Eukaryota</taxon>
        <taxon>Viridiplantae</taxon>
        <taxon>Streptophyta</taxon>
        <taxon>Embryophyta</taxon>
        <taxon>Tracheophyta</taxon>
        <taxon>Spermatophyta</taxon>
        <taxon>Magnoliopsida</taxon>
        <taxon>eudicotyledons</taxon>
        <taxon>Gunneridae</taxon>
        <taxon>Pentapetalae</taxon>
        <taxon>rosids</taxon>
        <taxon>fabids</taxon>
        <taxon>Fabales</taxon>
        <taxon>Fabaceae</taxon>
        <taxon>Papilionoideae</taxon>
        <taxon>50 kb inversion clade</taxon>
        <taxon>NPAAA clade</taxon>
        <taxon>Hologalegina</taxon>
        <taxon>IRL clade</taxon>
        <taxon>Fabeae</taxon>
        <taxon>Lathyrus</taxon>
    </lineage>
</organism>